<dbReference type="EMBL" id="FUEG01000005">
    <property type="protein sequence ID" value="SJL04537.1"/>
    <property type="molecule type" value="Genomic_DNA"/>
</dbReference>
<dbReference type="AlphaFoldDB" id="A0A284R743"/>
<proteinExistence type="predicted"/>
<evidence type="ECO:0000313" key="1">
    <source>
        <dbReference type="EMBL" id="SJL04537.1"/>
    </source>
</evidence>
<reference evidence="2" key="1">
    <citation type="journal article" date="2017" name="Nat. Ecol. Evol.">
        <title>Genome expansion and lineage-specific genetic innovations in the forest pathogenic fungi Armillaria.</title>
        <authorList>
            <person name="Sipos G."/>
            <person name="Prasanna A.N."/>
            <person name="Walter M.C."/>
            <person name="O'Connor E."/>
            <person name="Balint B."/>
            <person name="Krizsan K."/>
            <person name="Kiss B."/>
            <person name="Hess J."/>
            <person name="Varga T."/>
            <person name="Slot J."/>
            <person name="Riley R."/>
            <person name="Boka B."/>
            <person name="Rigling D."/>
            <person name="Barry K."/>
            <person name="Lee J."/>
            <person name="Mihaltcheva S."/>
            <person name="LaButti K."/>
            <person name="Lipzen A."/>
            <person name="Waldron R."/>
            <person name="Moloney N.M."/>
            <person name="Sperisen C."/>
            <person name="Kredics L."/>
            <person name="Vagvoelgyi C."/>
            <person name="Patrignani A."/>
            <person name="Fitzpatrick D."/>
            <person name="Nagy I."/>
            <person name="Doyle S."/>
            <person name="Anderson J.B."/>
            <person name="Grigoriev I.V."/>
            <person name="Gueldener U."/>
            <person name="Muensterkoetter M."/>
            <person name="Nagy L.G."/>
        </authorList>
    </citation>
    <scope>NUCLEOTIDE SEQUENCE [LARGE SCALE GENOMIC DNA]</scope>
    <source>
        <strain evidence="2">C18/9</strain>
    </source>
</reference>
<evidence type="ECO:0008006" key="3">
    <source>
        <dbReference type="Google" id="ProtNLM"/>
    </source>
</evidence>
<accession>A0A284R743</accession>
<dbReference type="OMA" id="ETKHMRI"/>
<dbReference type="OrthoDB" id="2586076at2759"/>
<organism evidence="1 2">
    <name type="scientific">Armillaria ostoyae</name>
    <name type="common">Armillaria root rot fungus</name>
    <dbReference type="NCBI Taxonomy" id="47428"/>
    <lineage>
        <taxon>Eukaryota</taxon>
        <taxon>Fungi</taxon>
        <taxon>Dikarya</taxon>
        <taxon>Basidiomycota</taxon>
        <taxon>Agaricomycotina</taxon>
        <taxon>Agaricomycetes</taxon>
        <taxon>Agaricomycetidae</taxon>
        <taxon>Agaricales</taxon>
        <taxon>Marasmiineae</taxon>
        <taxon>Physalacriaceae</taxon>
        <taxon>Armillaria</taxon>
    </lineage>
</organism>
<sequence length="478" mass="53328">MTSSDPIPIPLPSMDTDLTLNTEYLPEYDTDLSLASPSYSAHPGLTEISLHPEPFSPEISSSTHHWSCETKHMRIDLGPHIWGLTSPSYGLGGTVVGSVKFLEQRQHVEQVTVSFEGRLTTFRPYRGTNSDSASPIVSRTFPLYTSCMGCVFDWEAEHPFTIPIPTEINTPGGGTAPTPPSFNCYFYGSAVEVTYTIKIDMVHKGNLNNLRRHETYDFLPAPSKLTNFVHRKAIPVYYLPKTQPADPPLSTIPRPSRLSEETDIYLHWLDRVHTAPATPSWTNTKCKSDLDRFMKAVYVSIPTPQRFSAGDEIPFAVSLLFTKEPYFAKLLTRCIRVVLLKRISFGPKKKIFNSNSEENDNSNHSEWVLTSGQLKYQNEFAEGVRLLRGYVKAGGTGKESSWLVDSVGVQYVIRVTVVPPKNLADHIPIFHHEEIVELTTDHWGPSPQPVINGMPTPAIGLASDPQSNWIGNTVYAVV</sequence>
<name>A0A284R743_ARMOS</name>
<protein>
    <recommendedName>
        <fullName evidence="3">Arrestin-like N-terminal domain-containing protein</fullName>
    </recommendedName>
</protein>
<evidence type="ECO:0000313" key="2">
    <source>
        <dbReference type="Proteomes" id="UP000219338"/>
    </source>
</evidence>
<dbReference type="Proteomes" id="UP000219338">
    <property type="component" value="Unassembled WGS sequence"/>
</dbReference>
<gene>
    <name evidence="1" type="ORF">ARMOST_07904</name>
</gene>
<dbReference type="STRING" id="47428.A0A284R743"/>
<keyword evidence="2" id="KW-1185">Reference proteome</keyword>